<dbReference type="Gramene" id="OIT36956">
    <property type="protein sequence ID" value="OIT36956"/>
    <property type="gene ID" value="A4A49_55320"/>
</dbReference>
<protein>
    <submittedName>
        <fullName evidence="1">Uncharacterized protein</fullName>
    </submittedName>
</protein>
<gene>
    <name evidence="1" type="ORF">A4A49_55320</name>
</gene>
<keyword evidence="2" id="KW-1185">Reference proteome</keyword>
<reference evidence="1" key="1">
    <citation type="submission" date="2016-11" db="EMBL/GenBank/DDBJ databases">
        <title>The genome of Nicotiana attenuata.</title>
        <authorList>
            <person name="Xu S."/>
            <person name="Brockmoeller T."/>
            <person name="Gaquerel E."/>
            <person name="Navarro A."/>
            <person name="Kuhl H."/>
            <person name="Gase K."/>
            <person name="Ling Z."/>
            <person name="Zhou W."/>
            <person name="Kreitzer C."/>
            <person name="Stanke M."/>
            <person name="Tang H."/>
            <person name="Lyons E."/>
            <person name="Pandey P."/>
            <person name="Pandey S.P."/>
            <person name="Timmermann B."/>
            <person name="Baldwin I.T."/>
        </authorList>
    </citation>
    <scope>NUCLEOTIDE SEQUENCE [LARGE SCALE GENOMIC DNA]</scope>
    <source>
        <strain evidence="1">UT</strain>
    </source>
</reference>
<accession>A0A314L5R8</accession>
<proteinExistence type="predicted"/>
<organism evidence="1 2">
    <name type="scientific">Nicotiana attenuata</name>
    <name type="common">Coyote tobacco</name>
    <dbReference type="NCBI Taxonomy" id="49451"/>
    <lineage>
        <taxon>Eukaryota</taxon>
        <taxon>Viridiplantae</taxon>
        <taxon>Streptophyta</taxon>
        <taxon>Embryophyta</taxon>
        <taxon>Tracheophyta</taxon>
        <taxon>Spermatophyta</taxon>
        <taxon>Magnoliopsida</taxon>
        <taxon>eudicotyledons</taxon>
        <taxon>Gunneridae</taxon>
        <taxon>Pentapetalae</taxon>
        <taxon>asterids</taxon>
        <taxon>lamiids</taxon>
        <taxon>Solanales</taxon>
        <taxon>Solanaceae</taxon>
        <taxon>Nicotianoideae</taxon>
        <taxon>Nicotianeae</taxon>
        <taxon>Nicotiana</taxon>
    </lineage>
</organism>
<name>A0A314L5R8_NICAT</name>
<dbReference type="AlphaFoldDB" id="A0A314L5R8"/>
<sequence>MDNRIIILVQHSGEWYVQHRFKNFSVDGVLINMDWYFKSIRSEIAKILGVDANIDMMDIGYSVKEYFPPMKTYDDRSLGLYVELKSRNLSFTYYPLCITYKEQSNDGTFSNPVVNKANSNLFHNLQMVDNLETVEWINSENGEDNDVMQIDEECIFGSVHIKRLMKGSCTKTGIYCKTL</sequence>
<dbReference type="Proteomes" id="UP000187609">
    <property type="component" value="Unassembled WGS sequence"/>
</dbReference>
<dbReference type="EMBL" id="MJEQ01000370">
    <property type="protein sequence ID" value="OIT36956.1"/>
    <property type="molecule type" value="Genomic_DNA"/>
</dbReference>
<comment type="caution">
    <text evidence="1">The sequence shown here is derived from an EMBL/GenBank/DDBJ whole genome shotgun (WGS) entry which is preliminary data.</text>
</comment>
<evidence type="ECO:0000313" key="2">
    <source>
        <dbReference type="Proteomes" id="UP000187609"/>
    </source>
</evidence>
<evidence type="ECO:0000313" key="1">
    <source>
        <dbReference type="EMBL" id="OIT36956.1"/>
    </source>
</evidence>